<dbReference type="EMBL" id="KN716165">
    <property type="protein sequence ID" value="KJH52388.1"/>
    <property type="molecule type" value="Genomic_DNA"/>
</dbReference>
<dbReference type="PANTHER" id="PTHR22916">
    <property type="entry name" value="GLYCOSYLTRANSFERASE"/>
    <property type="match status" value="1"/>
</dbReference>
<dbReference type="OrthoDB" id="206708at2759"/>
<dbReference type="SUPFAM" id="SSF53448">
    <property type="entry name" value="Nucleotide-diphospho-sugar transferases"/>
    <property type="match status" value="1"/>
</dbReference>
<evidence type="ECO:0000259" key="1">
    <source>
        <dbReference type="Pfam" id="PF00535"/>
    </source>
</evidence>
<dbReference type="InterPro" id="IPR001173">
    <property type="entry name" value="Glyco_trans_2-like"/>
</dbReference>
<proteinExistence type="predicted"/>
<dbReference type="Proteomes" id="UP000053766">
    <property type="component" value="Unassembled WGS sequence"/>
</dbReference>
<dbReference type="PANTHER" id="PTHR22916:SF3">
    <property type="entry name" value="UDP-GLCNAC:BETAGAL BETA-1,3-N-ACETYLGLUCOSAMINYLTRANSFERASE-LIKE PROTEIN 1"/>
    <property type="match status" value="1"/>
</dbReference>
<dbReference type="Gene3D" id="3.90.550.10">
    <property type="entry name" value="Spore Coat Polysaccharide Biosynthesis Protein SpsA, Chain A"/>
    <property type="match status" value="1"/>
</dbReference>
<reference evidence="2 3" key="1">
    <citation type="submission" date="2013-11" db="EMBL/GenBank/DDBJ databases">
        <title>Draft genome of the bovine lungworm Dictyocaulus viviparus.</title>
        <authorList>
            <person name="Mitreva M."/>
        </authorList>
    </citation>
    <scope>NUCLEOTIDE SEQUENCE [LARGE SCALE GENOMIC DNA]</scope>
    <source>
        <strain evidence="2 3">HannoverDv2000</strain>
    </source>
</reference>
<keyword evidence="3" id="KW-1185">Reference proteome</keyword>
<dbReference type="Pfam" id="PF00535">
    <property type="entry name" value="Glycos_transf_2"/>
    <property type="match status" value="1"/>
</dbReference>
<dbReference type="GO" id="GO:0016758">
    <property type="term" value="F:hexosyltransferase activity"/>
    <property type="evidence" value="ECO:0007669"/>
    <property type="project" value="UniProtKB-ARBA"/>
</dbReference>
<protein>
    <recommendedName>
        <fullName evidence="1">Glycosyltransferase 2-like domain-containing protein</fullName>
    </recommendedName>
</protein>
<sequence>MSGIFAQANICEDVGGVGYAKNRAVEMSSGQFICFCDADDVSAPTRLQEQYLEAIKSAIKSRHRDFRIFPGSMFQRDPENSTKRYTNWANRLTNDELTVQIYTSHGPTLIAPTWFVSRELFNSLDGFKENAGAGFPEDLDFFYRALDFSHVHFSKVEKTLVIYRYHPGCTSFGVSEDAIWNMRFYRLCNCVLPKWEVFTIWNAGKQGKYFFKCLSEMDKKRVLAFCDVDQKKIKREWFEQYDSSNRLVTWKVPIIHVRIARPPLVICVKLDMTGGDLERIISESKWKEGRDFVHFS</sequence>
<evidence type="ECO:0000313" key="2">
    <source>
        <dbReference type="EMBL" id="KJH52388.1"/>
    </source>
</evidence>
<reference evidence="3" key="2">
    <citation type="journal article" date="2016" name="Sci. Rep.">
        <title>Dictyocaulus viviparus genome, variome and transcriptome elucidate lungworm biology and support future intervention.</title>
        <authorList>
            <person name="McNulty S.N."/>
            <person name="Strube C."/>
            <person name="Rosa B.A."/>
            <person name="Martin J.C."/>
            <person name="Tyagi R."/>
            <person name="Choi Y.J."/>
            <person name="Wang Q."/>
            <person name="Hallsworth Pepin K."/>
            <person name="Zhang X."/>
            <person name="Ozersky P."/>
            <person name="Wilson R.K."/>
            <person name="Sternberg P.W."/>
            <person name="Gasser R.B."/>
            <person name="Mitreva M."/>
        </authorList>
    </citation>
    <scope>NUCLEOTIDE SEQUENCE [LARGE SCALE GENOMIC DNA]</scope>
    <source>
        <strain evidence="3">HannoverDv2000</strain>
    </source>
</reference>
<dbReference type="STRING" id="29172.A0A0D8Y6A9"/>
<evidence type="ECO:0000313" key="3">
    <source>
        <dbReference type="Proteomes" id="UP000053766"/>
    </source>
</evidence>
<dbReference type="InterPro" id="IPR029044">
    <property type="entry name" value="Nucleotide-diphossugar_trans"/>
</dbReference>
<feature type="domain" description="Glycosyltransferase 2-like" evidence="1">
    <location>
        <begin position="16"/>
        <end position="56"/>
    </location>
</feature>
<name>A0A0D8Y6A9_DICVI</name>
<gene>
    <name evidence="2" type="ORF">DICVIV_01365</name>
</gene>
<organism evidence="2 3">
    <name type="scientific">Dictyocaulus viviparus</name>
    <name type="common">Bovine lungworm</name>
    <dbReference type="NCBI Taxonomy" id="29172"/>
    <lineage>
        <taxon>Eukaryota</taxon>
        <taxon>Metazoa</taxon>
        <taxon>Ecdysozoa</taxon>
        <taxon>Nematoda</taxon>
        <taxon>Chromadorea</taxon>
        <taxon>Rhabditida</taxon>
        <taxon>Rhabditina</taxon>
        <taxon>Rhabditomorpha</taxon>
        <taxon>Strongyloidea</taxon>
        <taxon>Metastrongylidae</taxon>
        <taxon>Dictyocaulus</taxon>
    </lineage>
</organism>
<dbReference type="AlphaFoldDB" id="A0A0D8Y6A9"/>
<accession>A0A0D8Y6A9</accession>